<dbReference type="InterPro" id="IPR011009">
    <property type="entry name" value="Kinase-like_dom_sf"/>
</dbReference>
<dbReference type="InterPro" id="IPR051130">
    <property type="entry name" value="Mito_struct-func_regulator"/>
</dbReference>
<name>A0A6V7NVP9_ANACO</name>
<evidence type="ECO:0000256" key="1">
    <source>
        <dbReference type="ARBA" id="ARBA00009670"/>
    </source>
</evidence>
<dbReference type="AlphaFoldDB" id="A0A6V7NVP9"/>
<dbReference type="Gene3D" id="1.10.510.10">
    <property type="entry name" value="Transferase(Phosphotransferase) domain 1"/>
    <property type="match status" value="1"/>
</dbReference>
<accession>A0A6V7NVP9</accession>
<protein>
    <recommendedName>
        <fullName evidence="2">ABC1 atypical kinase-like domain-containing protein</fullName>
    </recommendedName>
</protein>
<dbReference type="Pfam" id="PF03109">
    <property type="entry name" value="ABC1"/>
    <property type="match status" value="1"/>
</dbReference>
<gene>
    <name evidence="3" type="ORF">CB5_LOCUS5627</name>
</gene>
<dbReference type="InterPro" id="IPR004147">
    <property type="entry name" value="ABC1_dom"/>
</dbReference>
<evidence type="ECO:0000313" key="3">
    <source>
        <dbReference type="EMBL" id="CAD1822416.1"/>
    </source>
</evidence>
<dbReference type="PANTHER" id="PTHR43173:SF28">
    <property type="entry name" value="AARF DOMAIN CONTAINING KINASE 5"/>
    <property type="match status" value="1"/>
</dbReference>
<sequence>MNHLTLEGYIEKRRLVNIETTPYVYGNRHGSDRWRPNLPAKGRAPLRLAAAAAVAAGIAAAAAAAAADPEIIAADPGENLRIAVDGVVRSSRAIYTIAFITVDYKYSLRSLPPDSREYRVKLSEVHFRSAMKLLKLCEANRGFYVKAGQFVSSLRQVPKEYSSTLSSLQDQATPYHFKGIKGVIERNLGKELSDVFLVFDEKPIAAASIAQVHRGLLKDNQEVAIKVQYPGLEQQMKIDISTMTILSKSVSWIFPDYRFERILSEFERAMSLNLFCADFLQEAKNSERAARLFSKNKIVKIPHVFRDLTTRQVLTMQFCHGHKVDDLDFLRDEGINPKKVAEALMKLFAEMIFVHGFLHGDPHPGNILVSPKSRGGFSLVLLDHGIYRELDEMFRLKYCELWKALILLDSQKILRLGEEFGVGKYAKYFPVIFTGRTIESKSVLGDHMSSEEKTRLKHDLRALRMDDISSFMESLPEDFLSILRTDGLLRSIVGKLGAPRHVRLLAYAKYAICGLDKQSSSESGPVKHVVSTIRTNMSYLRLRILVEFLAFVSQANDLRNMHVKRLKRLVHEFMNFFYKNFLHQASIVGE</sequence>
<dbReference type="CDD" id="cd13969">
    <property type="entry name" value="ADCK1-like"/>
    <property type="match status" value="1"/>
</dbReference>
<dbReference type="InterPro" id="IPR045307">
    <property type="entry name" value="ADCK1_dom"/>
</dbReference>
<evidence type="ECO:0000259" key="2">
    <source>
        <dbReference type="Pfam" id="PF03109"/>
    </source>
</evidence>
<comment type="similarity">
    <text evidence="1">Belongs to the protein kinase superfamily. ADCK protein kinase family.</text>
</comment>
<proteinExistence type="inferred from homology"/>
<dbReference type="EMBL" id="LR862142">
    <property type="protein sequence ID" value="CAD1822416.1"/>
    <property type="molecule type" value="Genomic_DNA"/>
</dbReference>
<dbReference type="PANTHER" id="PTHR43173">
    <property type="entry name" value="ABC1 FAMILY PROTEIN"/>
    <property type="match status" value="1"/>
</dbReference>
<dbReference type="SUPFAM" id="SSF56112">
    <property type="entry name" value="Protein kinase-like (PK-like)"/>
    <property type="match status" value="1"/>
</dbReference>
<reference evidence="3" key="1">
    <citation type="submission" date="2020-07" db="EMBL/GenBank/DDBJ databases">
        <authorList>
            <person name="Lin J."/>
        </authorList>
    </citation>
    <scope>NUCLEOTIDE SEQUENCE</scope>
</reference>
<feature type="domain" description="ABC1 atypical kinase-like" evidence="2">
    <location>
        <begin position="168"/>
        <end position="415"/>
    </location>
</feature>
<organism evidence="3">
    <name type="scientific">Ananas comosus var. bracteatus</name>
    <name type="common">red pineapple</name>
    <dbReference type="NCBI Taxonomy" id="296719"/>
    <lineage>
        <taxon>Eukaryota</taxon>
        <taxon>Viridiplantae</taxon>
        <taxon>Streptophyta</taxon>
        <taxon>Embryophyta</taxon>
        <taxon>Tracheophyta</taxon>
        <taxon>Spermatophyta</taxon>
        <taxon>Magnoliopsida</taxon>
        <taxon>Liliopsida</taxon>
        <taxon>Poales</taxon>
        <taxon>Bromeliaceae</taxon>
        <taxon>Bromelioideae</taxon>
        <taxon>Ananas</taxon>
    </lineage>
</organism>